<reference evidence="11" key="2">
    <citation type="journal article" date="2008" name="Genome Biol.">
        <title>Improved genome assembly and evidence-based global gene model set for the chordate Ciona intestinalis: new insight into intron and operon populations.</title>
        <authorList>
            <person name="Satou Y."/>
            <person name="Mineta K."/>
            <person name="Ogasawara M."/>
            <person name="Sasakura Y."/>
            <person name="Shoguchi E."/>
            <person name="Ueno K."/>
            <person name="Yamada L."/>
            <person name="Matsumoto J."/>
            <person name="Wasserscheid J."/>
            <person name="Dewar K."/>
            <person name="Wiley G.B."/>
            <person name="Macmil S.L."/>
            <person name="Roe B.A."/>
            <person name="Zeller R.W."/>
            <person name="Hastings K.E."/>
            <person name="Lemaire P."/>
            <person name="Lindquist E."/>
            <person name="Endo T."/>
            <person name="Hotta K."/>
            <person name="Inaba K."/>
        </authorList>
    </citation>
    <scope>NUCLEOTIDE SEQUENCE [LARGE SCALE GENOMIC DNA]</scope>
    <source>
        <strain evidence="11">wild type</strain>
    </source>
</reference>
<keyword evidence="12" id="KW-1185">Reference proteome</keyword>
<dbReference type="SUPFAM" id="SSF53639">
    <property type="entry name" value="AraD/HMP-PK domain-like"/>
    <property type="match status" value="1"/>
</dbReference>
<dbReference type="EMBL" id="EAAA01000233">
    <property type="status" value="NOT_ANNOTATED_CDS"/>
    <property type="molecule type" value="Genomic_DNA"/>
</dbReference>
<evidence type="ECO:0000313" key="11">
    <source>
        <dbReference type="Ensembl" id="ENSCINP00000010850.1"/>
    </source>
</evidence>
<comment type="similarity">
    <text evidence="9">Belongs to the aldolase class II family. MtnB subfamily.</text>
</comment>
<protein>
    <recommendedName>
        <fullName evidence="9">Probable methylthioribulose-1-phosphate dehydratase</fullName>
        <shortName evidence="9">MTRu-1-P dehydratase</shortName>
        <ecNumber evidence="9">4.2.1.109</ecNumber>
    </recommendedName>
</protein>
<feature type="active site" description="Proton donor/acceptor" evidence="9">
    <location>
        <position position="134"/>
    </location>
</feature>
<feature type="binding site" evidence="9">
    <location>
        <position position="110"/>
    </location>
    <ligand>
        <name>Zn(2+)</name>
        <dbReference type="ChEBI" id="CHEBI:29105"/>
    </ligand>
</feature>
<feature type="binding site" evidence="9">
    <location>
        <position position="112"/>
    </location>
    <ligand>
        <name>Zn(2+)</name>
        <dbReference type="ChEBI" id="CHEBI:29105"/>
    </ligand>
</feature>
<keyword evidence="5 9" id="KW-0862">Zinc</keyword>
<dbReference type="InterPro" id="IPR027514">
    <property type="entry name" value="Salvage_MtnB_euk"/>
</dbReference>
<dbReference type="EC" id="4.2.1.109" evidence="9"/>
<dbReference type="FunFam" id="3.40.225.10:FF:000003">
    <property type="entry name" value="Methylthioribulose-1-phosphate dehydratase"/>
    <property type="match status" value="1"/>
</dbReference>
<evidence type="ECO:0000313" key="12">
    <source>
        <dbReference type="Proteomes" id="UP000008144"/>
    </source>
</evidence>
<keyword evidence="7 9" id="KW-0456">Lyase</keyword>
<dbReference type="GO" id="GO:0046570">
    <property type="term" value="F:methylthioribulose 1-phosphate dehydratase activity"/>
    <property type="evidence" value="ECO:0000318"/>
    <property type="project" value="GO_Central"/>
</dbReference>
<comment type="similarity">
    <text evidence="1">Belongs to the aldolase class II family. Adducin subfamily.</text>
</comment>
<evidence type="ECO:0000256" key="2">
    <source>
        <dbReference type="ARBA" id="ARBA00022490"/>
    </source>
</evidence>
<evidence type="ECO:0000259" key="10">
    <source>
        <dbReference type="SMART" id="SM01007"/>
    </source>
</evidence>
<dbReference type="GO" id="GO:0005737">
    <property type="term" value="C:cytoplasm"/>
    <property type="evidence" value="ECO:0000318"/>
    <property type="project" value="GO_Central"/>
</dbReference>
<dbReference type="UniPathway" id="UPA00904">
    <property type="reaction ID" value="UER00875"/>
</dbReference>
<evidence type="ECO:0000256" key="8">
    <source>
        <dbReference type="ARBA" id="ARBA00060021"/>
    </source>
</evidence>
<dbReference type="GeneTree" id="ENSGT00390000001680"/>
<dbReference type="Ensembl" id="ENSCINT00000010850.1">
    <property type="protein sequence ID" value="ENSCINP00000010850.1"/>
    <property type="gene ID" value="ENSCING00000005279.1"/>
</dbReference>
<dbReference type="Pfam" id="PF00596">
    <property type="entry name" value="Aldolase_II"/>
    <property type="match status" value="1"/>
</dbReference>
<comment type="subcellular location">
    <subcellularLocation>
        <location evidence="9">Cytoplasm</location>
    </subcellularLocation>
</comment>
<comment type="pathway">
    <text evidence="9">Amino-acid biosynthesis; L-methionine biosynthesis via salvage pathway; L-methionine from S-methyl-5-thio-alpha-D-ribose 1-phosphate: step 2/6.</text>
</comment>
<dbReference type="InterPro" id="IPR001303">
    <property type="entry name" value="Aldolase_II/adducin_N"/>
</dbReference>
<dbReference type="Proteomes" id="UP000008144">
    <property type="component" value="Chromosome 1"/>
</dbReference>
<evidence type="ECO:0000256" key="3">
    <source>
        <dbReference type="ARBA" id="ARBA00022605"/>
    </source>
</evidence>
<keyword evidence="2 9" id="KW-0963">Cytoplasm</keyword>
<keyword evidence="4 9" id="KW-0479">Metal-binding</keyword>
<dbReference type="PANTHER" id="PTHR10640:SF7">
    <property type="entry name" value="METHYLTHIORIBULOSE-1-PHOSPHATE DEHYDRATASE"/>
    <property type="match status" value="1"/>
</dbReference>
<dbReference type="AlphaFoldDB" id="F6UIW1"/>
<reference evidence="12" key="1">
    <citation type="journal article" date="2002" name="Science">
        <title>The draft genome of Ciona intestinalis: insights into chordate and vertebrate origins.</title>
        <authorList>
            <person name="Dehal P."/>
            <person name="Satou Y."/>
            <person name="Campbell R.K."/>
            <person name="Chapman J."/>
            <person name="Degnan B."/>
            <person name="De Tomaso A."/>
            <person name="Davidson B."/>
            <person name="Di Gregorio A."/>
            <person name="Gelpke M."/>
            <person name="Goodstein D.M."/>
            <person name="Harafuji N."/>
            <person name="Hastings K.E."/>
            <person name="Ho I."/>
            <person name="Hotta K."/>
            <person name="Huang W."/>
            <person name="Kawashima T."/>
            <person name="Lemaire P."/>
            <person name="Martinez D."/>
            <person name="Meinertzhagen I.A."/>
            <person name="Necula S."/>
            <person name="Nonaka M."/>
            <person name="Putnam N."/>
            <person name="Rash S."/>
            <person name="Saiga H."/>
            <person name="Satake M."/>
            <person name="Terry A."/>
            <person name="Yamada L."/>
            <person name="Wang H.G."/>
            <person name="Awazu S."/>
            <person name="Azumi K."/>
            <person name="Boore J."/>
            <person name="Branno M."/>
            <person name="Chin-Bow S."/>
            <person name="DeSantis R."/>
            <person name="Doyle S."/>
            <person name="Francino P."/>
            <person name="Keys D.N."/>
            <person name="Haga S."/>
            <person name="Hayashi H."/>
            <person name="Hino K."/>
            <person name="Imai K.S."/>
            <person name="Inaba K."/>
            <person name="Kano S."/>
            <person name="Kobayashi K."/>
            <person name="Kobayashi M."/>
            <person name="Lee B.I."/>
            <person name="Makabe K.W."/>
            <person name="Manohar C."/>
            <person name="Matassi G."/>
            <person name="Medina M."/>
            <person name="Mochizuki Y."/>
            <person name="Mount S."/>
            <person name="Morishita T."/>
            <person name="Miura S."/>
            <person name="Nakayama A."/>
            <person name="Nishizaka S."/>
            <person name="Nomoto H."/>
            <person name="Ohta F."/>
            <person name="Oishi K."/>
            <person name="Rigoutsos I."/>
            <person name="Sano M."/>
            <person name="Sasaki A."/>
            <person name="Sasakura Y."/>
            <person name="Shoguchi E."/>
            <person name="Shin-i T."/>
            <person name="Spagnuolo A."/>
            <person name="Stainier D."/>
            <person name="Suzuki M.M."/>
            <person name="Tassy O."/>
            <person name="Takatori N."/>
            <person name="Tokuoka M."/>
            <person name="Yagi K."/>
            <person name="Yoshizaki F."/>
            <person name="Wada S."/>
            <person name="Zhang C."/>
            <person name="Hyatt P.D."/>
            <person name="Larimer F."/>
            <person name="Detter C."/>
            <person name="Doggett N."/>
            <person name="Glavina T."/>
            <person name="Hawkins T."/>
            <person name="Richardson P."/>
            <person name="Lucas S."/>
            <person name="Kohara Y."/>
            <person name="Levine M."/>
            <person name="Satoh N."/>
            <person name="Rokhsar D.S."/>
        </authorList>
    </citation>
    <scope>NUCLEOTIDE SEQUENCE [LARGE SCALE GENOMIC DNA]</scope>
</reference>
<accession>F6UIW1</accession>
<dbReference type="HAMAP" id="MF_03116">
    <property type="entry name" value="Salvage_MtnB_euk"/>
    <property type="match status" value="1"/>
</dbReference>
<comment type="function">
    <text evidence="8">Catalyzes the dehydration of methylthioribulose-1-phosphate (MTRu-1-P) into 2,3-diketo-5-methylthiopentyl-1-phosphate (DK-MTP-1-P). Functions in the methionine salvage pathway, which plays a key role in cancer, apoptosis, microbial proliferation and inflammation. May inhibit the CASP1-related inflammatory response (pyroptosis), the CASP9-dependent apoptotic pathway and the cytochrome c-dependent and APAF1-mediated cell death.</text>
</comment>
<comment type="catalytic activity">
    <reaction evidence="9">
        <text>5-(methylsulfanyl)-D-ribulose 1-phosphate = 5-methylsulfanyl-2,3-dioxopentyl phosphate + H2O</text>
        <dbReference type="Rhea" id="RHEA:15549"/>
        <dbReference type="ChEBI" id="CHEBI:15377"/>
        <dbReference type="ChEBI" id="CHEBI:58548"/>
        <dbReference type="ChEBI" id="CHEBI:58828"/>
        <dbReference type="EC" id="4.2.1.109"/>
    </reaction>
</comment>
<dbReference type="STRING" id="7719.ENSCINP00000010850"/>
<sequence length="237" mass="26638">MKRAKVVETDDINKNGEDEKHPNFLIPKLCSWMYDLKWATGTGGGMSVKHGDFIYMAPSGVQKEMIKPGEIFKCNASGEVLENPASLKLTECAPLFMNAYSIRNAGAVLHSHSKDAVLASLIFKGKEFRISHQEMLKGIKKGSSNEPHKYIDTLIVPIVENVLYEKDLTRRMKKAMELYPESNAVLVRRHGVYIWGKNWQQAKTQAECYHYLFKLAVKLKQLGIEPDQAPAGENGIA</sequence>
<dbReference type="GO" id="GO:0019509">
    <property type="term" value="P:L-methionine salvage from methylthioadenosine"/>
    <property type="evidence" value="ECO:0000318"/>
    <property type="project" value="GO_Central"/>
</dbReference>
<dbReference type="InParanoid" id="F6UIW1"/>
<feature type="domain" description="Class II aldolase/adducin N-terminal" evidence="10">
    <location>
        <begin position="24"/>
        <end position="217"/>
    </location>
</feature>
<feature type="binding site" evidence="9">
    <location>
        <position position="190"/>
    </location>
    <ligand>
        <name>Zn(2+)</name>
        <dbReference type="ChEBI" id="CHEBI:29105"/>
    </ligand>
</feature>
<evidence type="ECO:0000256" key="1">
    <source>
        <dbReference type="ARBA" id="ARBA00006274"/>
    </source>
</evidence>
<name>F6UIW1_CIOIN</name>
<evidence type="ECO:0000256" key="7">
    <source>
        <dbReference type="ARBA" id="ARBA00023239"/>
    </source>
</evidence>
<evidence type="ECO:0000256" key="4">
    <source>
        <dbReference type="ARBA" id="ARBA00022723"/>
    </source>
</evidence>
<dbReference type="Gene3D" id="3.40.225.10">
    <property type="entry name" value="Class II aldolase/adducin N-terminal domain"/>
    <property type="match status" value="1"/>
</dbReference>
<dbReference type="OMA" id="WFPGTSG"/>
<dbReference type="InterPro" id="IPR036409">
    <property type="entry name" value="Aldolase_II/adducin_N_sf"/>
</dbReference>
<dbReference type="HOGENOM" id="CLU_006033_4_0_1"/>
<feature type="binding site" evidence="9">
    <location>
        <position position="92"/>
    </location>
    <ligand>
        <name>substrate</name>
    </ligand>
</feature>
<keyword evidence="6 9" id="KW-0486">Methionine biosynthesis</keyword>
<reference evidence="11" key="4">
    <citation type="submission" date="2025-09" db="UniProtKB">
        <authorList>
            <consortium name="Ensembl"/>
        </authorList>
    </citation>
    <scope>IDENTIFICATION</scope>
</reference>
<dbReference type="NCBIfam" id="TIGR03328">
    <property type="entry name" value="salvage_mtnB"/>
    <property type="match status" value="1"/>
</dbReference>
<proteinExistence type="inferred from homology"/>
<dbReference type="PANTHER" id="PTHR10640">
    <property type="entry name" value="METHYLTHIORIBULOSE-1-PHOSPHATE DEHYDRATASE"/>
    <property type="match status" value="1"/>
</dbReference>
<comment type="cofactor">
    <cofactor evidence="9">
        <name>Zn(2+)</name>
        <dbReference type="ChEBI" id="CHEBI:29105"/>
    </cofactor>
    <text evidence="9">Binds 1 zinc ion per subunit.</text>
</comment>
<organism evidence="11 12">
    <name type="scientific">Ciona intestinalis</name>
    <name type="common">Transparent sea squirt</name>
    <name type="synonym">Ascidia intestinalis</name>
    <dbReference type="NCBI Taxonomy" id="7719"/>
    <lineage>
        <taxon>Eukaryota</taxon>
        <taxon>Metazoa</taxon>
        <taxon>Chordata</taxon>
        <taxon>Tunicata</taxon>
        <taxon>Ascidiacea</taxon>
        <taxon>Phlebobranchia</taxon>
        <taxon>Cionidae</taxon>
        <taxon>Ciona</taxon>
    </lineage>
</organism>
<dbReference type="SMART" id="SM01007">
    <property type="entry name" value="Aldolase_II"/>
    <property type="match status" value="1"/>
</dbReference>
<dbReference type="InterPro" id="IPR017714">
    <property type="entry name" value="MethylthioRu-1-P_deHdtase_MtnB"/>
</dbReference>
<reference evidence="11" key="3">
    <citation type="submission" date="2025-08" db="UniProtKB">
        <authorList>
            <consortium name="Ensembl"/>
        </authorList>
    </citation>
    <scope>IDENTIFICATION</scope>
</reference>
<evidence type="ECO:0000256" key="5">
    <source>
        <dbReference type="ARBA" id="ARBA00022833"/>
    </source>
</evidence>
<dbReference type="FunCoup" id="F6UIW1">
    <property type="interactions" value="117"/>
</dbReference>
<evidence type="ECO:0000256" key="9">
    <source>
        <dbReference type="HAMAP-Rule" id="MF_03116"/>
    </source>
</evidence>
<keyword evidence="3 9" id="KW-0028">Amino-acid biosynthesis</keyword>
<dbReference type="GO" id="GO:0008270">
    <property type="term" value="F:zinc ion binding"/>
    <property type="evidence" value="ECO:0007669"/>
    <property type="project" value="UniProtKB-UniRule"/>
</dbReference>
<evidence type="ECO:0000256" key="6">
    <source>
        <dbReference type="ARBA" id="ARBA00023167"/>
    </source>
</evidence>